<dbReference type="EnsemblProtists" id="EKX38730">
    <property type="protein sequence ID" value="EKX38730"/>
    <property type="gene ID" value="GUITHDRAFT_115060"/>
</dbReference>
<gene>
    <name evidence="4" type="ORF">GUITHDRAFT_115060</name>
</gene>
<dbReference type="PANTHER" id="PTHR24637:SF421">
    <property type="entry name" value="CUTICLE COLLAGEN DPY-2"/>
    <property type="match status" value="1"/>
</dbReference>
<sequence>MATTMGNWYIGIIVGAIAAIALVVAFQTSQMSHPVEREALLSHSPSKSLKSIHAHRQHSTARAHKTLATIDPAHKASMSNVRKAESAAAAAQKLAEEAEESSETEGASKSDSGEEEGEEENESEESSKPCPGSPCVSVTKDLGNYVLSGTLHVTLSPEEAELVMAREQQTADSISKVEQLLPEVTGLAKQLENTKEDYQSEKDTVEDLERQHEDLKRMARQVPAGTGGNQLMASQGVTGPIGVRGPRGPMGPAGSPGLNGSDGKDGLPGRPGLDGPKGPPGYPGPRGRTGAPGDAGAAGKDGVPGKEGAEGKAGPQVGLLLGFS</sequence>
<proteinExistence type="predicted"/>
<protein>
    <submittedName>
        <fullName evidence="4 5">Uncharacterized protein</fullName>
    </submittedName>
</protein>
<dbReference type="Pfam" id="PF01391">
    <property type="entry name" value="Collagen"/>
    <property type="match status" value="1"/>
</dbReference>
<dbReference type="KEGG" id="gtt:GUITHDRAFT_115060"/>
<reference evidence="5" key="3">
    <citation type="submission" date="2016-03" db="UniProtKB">
        <authorList>
            <consortium name="EnsemblProtists"/>
        </authorList>
    </citation>
    <scope>IDENTIFICATION</scope>
</reference>
<dbReference type="AlphaFoldDB" id="L1ISC4"/>
<dbReference type="OrthoDB" id="10653378at2759"/>
<keyword evidence="3" id="KW-0472">Membrane</keyword>
<evidence type="ECO:0000256" key="1">
    <source>
        <dbReference type="SAM" id="Coils"/>
    </source>
</evidence>
<dbReference type="EMBL" id="JH993045">
    <property type="protein sequence ID" value="EKX38730.1"/>
    <property type="molecule type" value="Genomic_DNA"/>
</dbReference>
<evidence type="ECO:0000313" key="4">
    <source>
        <dbReference type="EMBL" id="EKX38730.1"/>
    </source>
</evidence>
<evidence type="ECO:0000313" key="5">
    <source>
        <dbReference type="EnsemblProtists" id="EKX38730"/>
    </source>
</evidence>
<feature type="transmembrane region" description="Helical" evidence="3">
    <location>
        <begin position="6"/>
        <end position="26"/>
    </location>
</feature>
<dbReference type="InterPro" id="IPR008160">
    <property type="entry name" value="Collagen"/>
</dbReference>
<feature type="compositionally biased region" description="Basic residues" evidence="2">
    <location>
        <begin position="50"/>
        <end position="63"/>
    </location>
</feature>
<dbReference type="GeneID" id="17295583"/>
<accession>L1ISC4</accession>
<feature type="compositionally biased region" description="Low complexity" evidence="2">
    <location>
        <begin position="285"/>
        <end position="301"/>
    </location>
</feature>
<evidence type="ECO:0000313" key="6">
    <source>
        <dbReference type="Proteomes" id="UP000011087"/>
    </source>
</evidence>
<dbReference type="eggNOG" id="KOG3544">
    <property type="taxonomic scope" value="Eukaryota"/>
</dbReference>
<evidence type="ECO:0000256" key="2">
    <source>
        <dbReference type="SAM" id="MobiDB-lite"/>
    </source>
</evidence>
<keyword evidence="1" id="KW-0175">Coiled coil</keyword>
<keyword evidence="3" id="KW-0812">Transmembrane</keyword>
<feature type="region of interest" description="Disordered" evidence="2">
    <location>
        <begin position="222"/>
        <end position="324"/>
    </location>
</feature>
<feature type="compositionally biased region" description="Acidic residues" evidence="2">
    <location>
        <begin position="113"/>
        <end position="124"/>
    </location>
</feature>
<dbReference type="HOGENOM" id="CLU_859077_0_0_1"/>
<feature type="coiled-coil region" evidence="1">
    <location>
        <begin position="181"/>
        <end position="218"/>
    </location>
</feature>
<name>L1ISC4_GUITC</name>
<dbReference type="PaxDb" id="55529-EKX38730"/>
<dbReference type="Proteomes" id="UP000011087">
    <property type="component" value="Unassembled WGS sequence"/>
</dbReference>
<dbReference type="PANTHER" id="PTHR24637">
    <property type="entry name" value="COLLAGEN"/>
    <property type="match status" value="1"/>
</dbReference>
<dbReference type="RefSeq" id="XP_005825710.1">
    <property type="nucleotide sequence ID" value="XM_005825653.1"/>
</dbReference>
<dbReference type="STRING" id="905079.L1ISC4"/>
<reference evidence="6" key="2">
    <citation type="submission" date="2012-11" db="EMBL/GenBank/DDBJ databases">
        <authorList>
            <person name="Kuo A."/>
            <person name="Curtis B.A."/>
            <person name="Tanifuji G."/>
            <person name="Burki F."/>
            <person name="Gruber A."/>
            <person name="Irimia M."/>
            <person name="Maruyama S."/>
            <person name="Arias M.C."/>
            <person name="Ball S.G."/>
            <person name="Gile G.H."/>
            <person name="Hirakawa Y."/>
            <person name="Hopkins J.F."/>
            <person name="Rensing S.A."/>
            <person name="Schmutz J."/>
            <person name="Symeonidi A."/>
            <person name="Elias M."/>
            <person name="Eveleigh R.J."/>
            <person name="Herman E.K."/>
            <person name="Klute M.J."/>
            <person name="Nakayama T."/>
            <person name="Obornik M."/>
            <person name="Reyes-Prieto A."/>
            <person name="Armbrust E.V."/>
            <person name="Aves S.J."/>
            <person name="Beiko R.G."/>
            <person name="Coutinho P."/>
            <person name="Dacks J.B."/>
            <person name="Durnford D.G."/>
            <person name="Fast N.M."/>
            <person name="Green B.R."/>
            <person name="Grisdale C."/>
            <person name="Hempe F."/>
            <person name="Henrissat B."/>
            <person name="Hoppner M.P."/>
            <person name="Ishida K.-I."/>
            <person name="Kim E."/>
            <person name="Koreny L."/>
            <person name="Kroth P.G."/>
            <person name="Liu Y."/>
            <person name="Malik S.-B."/>
            <person name="Maier U.G."/>
            <person name="McRose D."/>
            <person name="Mock T."/>
            <person name="Neilson J.A."/>
            <person name="Onodera N.T."/>
            <person name="Poole A.M."/>
            <person name="Pritham E.J."/>
            <person name="Richards T.A."/>
            <person name="Rocap G."/>
            <person name="Roy S.W."/>
            <person name="Sarai C."/>
            <person name="Schaack S."/>
            <person name="Shirato S."/>
            <person name="Slamovits C.H."/>
            <person name="Spencer D.F."/>
            <person name="Suzuki S."/>
            <person name="Worden A.Z."/>
            <person name="Zauner S."/>
            <person name="Barry K."/>
            <person name="Bell C."/>
            <person name="Bharti A.K."/>
            <person name="Crow J.A."/>
            <person name="Grimwood J."/>
            <person name="Kramer R."/>
            <person name="Lindquist E."/>
            <person name="Lucas S."/>
            <person name="Salamov A."/>
            <person name="McFadden G.I."/>
            <person name="Lane C.E."/>
            <person name="Keeling P.J."/>
            <person name="Gray M.W."/>
            <person name="Grigoriev I.V."/>
            <person name="Archibald J.M."/>
        </authorList>
    </citation>
    <scope>NUCLEOTIDE SEQUENCE</scope>
    <source>
        <strain evidence="6">CCMP2712</strain>
    </source>
</reference>
<evidence type="ECO:0000256" key="3">
    <source>
        <dbReference type="SAM" id="Phobius"/>
    </source>
</evidence>
<keyword evidence="3" id="KW-1133">Transmembrane helix</keyword>
<organism evidence="4">
    <name type="scientific">Guillardia theta (strain CCMP2712)</name>
    <name type="common">Cryptophyte</name>
    <dbReference type="NCBI Taxonomy" id="905079"/>
    <lineage>
        <taxon>Eukaryota</taxon>
        <taxon>Cryptophyceae</taxon>
        <taxon>Pyrenomonadales</taxon>
        <taxon>Geminigeraceae</taxon>
        <taxon>Guillardia</taxon>
    </lineage>
</organism>
<feature type="region of interest" description="Disordered" evidence="2">
    <location>
        <begin position="76"/>
        <end position="135"/>
    </location>
</feature>
<reference evidence="4 6" key="1">
    <citation type="journal article" date="2012" name="Nature">
        <title>Algal genomes reveal evolutionary mosaicism and the fate of nucleomorphs.</title>
        <authorList>
            <consortium name="DOE Joint Genome Institute"/>
            <person name="Curtis B.A."/>
            <person name="Tanifuji G."/>
            <person name="Burki F."/>
            <person name="Gruber A."/>
            <person name="Irimia M."/>
            <person name="Maruyama S."/>
            <person name="Arias M.C."/>
            <person name="Ball S.G."/>
            <person name="Gile G.H."/>
            <person name="Hirakawa Y."/>
            <person name="Hopkins J.F."/>
            <person name="Kuo A."/>
            <person name="Rensing S.A."/>
            <person name="Schmutz J."/>
            <person name="Symeonidi A."/>
            <person name="Elias M."/>
            <person name="Eveleigh R.J."/>
            <person name="Herman E.K."/>
            <person name="Klute M.J."/>
            <person name="Nakayama T."/>
            <person name="Obornik M."/>
            <person name="Reyes-Prieto A."/>
            <person name="Armbrust E.V."/>
            <person name="Aves S.J."/>
            <person name="Beiko R.G."/>
            <person name="Coutinho P."/>
            <person name="Dacks J.B."/>
            <person name="Durnford D.G."/>
            <person name="Fast N.M."/>
            <person name="Green B.R."/>
            <person name="Grisdale C.J."/>
            <person name="Hempel F."/>
            <person name="Henrissat B."/>
            <person name="Hoppner M.P."/>
            <person name="Ishida K."/>
            <person name="Kim E."/>
            <person name="Koreny L."/>
            <person name="Kroth P.G."/>
            <person name="Liu Y."/>
            <person name="Malik S.B."/>
            <person name="Maier U.G."/>
            <person name="McRose D."/>
            <person name="Mock T."/>
            <person name="Neilson J.A."/>
            <person name="Onodera N.T."/>
            <person name="Poole A.M."/>
            <person name="Pritham E.J."/>
            <person name="Richards T.A."/>
            <person name="Rocap G."/>
            <person name="Roy S.W."/>
            <person name="Sarai C."/>
            <person name="Schaack S."/>
            <person name="Shirato S."/>
            <person name="Slamovits C.H."/>
            <person name="Spencer D.F."/>
            <person name="Suzuki S."/>
            <person name="Worden A.Z."/>
            <person name="Zauner S."/>
            <person name="Barry K."/>
            <person name="Bell C."/>
            <person name="Bharti A.K."/>
            <person name="Crow J.A."/>
            <person name="Grimwood J."/>
            <person name="Kramer R."/>
            <person name="Lindquist E."/>
            <person name="Lucas S."/>
            <person name="Salamov A."/>
            <person name="McFadden G.I."/>
            <person name="Lane C.E."/>
            <person name="Keeling P.J."/>
            <person name="Gray M.W."/>
            <person name="Grigoriev I.V."/>
            <person name="Archibald J.M."/>
        </authorList>
    </citation>
    <scope>NUCLEOTIDE SEQUENCE</scope>
    <source>
        <strain evidence="4 6">CCMP2712</strain>
    </source>
</reference>
<keyword evidence="6" id="KW-1185">Reference proteome</keyword>
<feature type="region of interest" description="Disordered" evidence="2">
    <location>
        <begin position="40"/>
        <end position="63"/>
    </location>
</feature>